<feature type="active site" evidence="2">
    <location>
        <position position="654"/>
    </location>
</feature>
<comment type="caution">
    <text evidence="4">The sequence shown here is derived from an EMBL/GenBank/DDBJ whole genome shotgun (WGS) entry which is preliminary data.</text>
</comment>
<dbReference type="InterPro" id="IPR046844">
    <property type="entry name" value="Lon-like_helical"/>
</dbReference>
<organism evidence="4 5">
    <name type="scientific">Keratinibaculum paraultunense</name>
    <dbReference type="NCBI Taxonomy" id="1278232"/>
    <lineage>
        <taxon>Bacteria</taxon>
        <taxon>Bacillati</taxon>
        <taxon>Bacillota</taxon>
        <taxon>Tissierellia</taxon>
        <taxon>Tissierellales</taxon>
        <taxon>Tepidimicrobiaceae</taxon>
        <taxon>Keratinibaculum</taxon>
    </lineage>
</organism>
<dbReference type="InterPro" id="IPR008269">
    <property type="entry name" value="Lon_proteolytic"/>
</dbReference>
<proteinExistence type="inferred from homology"/>
<comment type="similarity">
    <text evidence="2">Belongs to the peptidase S16 family.</text>
</comment>
<feature type="active site" evidence="2">
    <location>
        <position position="697"/>
    </location>
</feature>
<dbReference type="Pfam" id="PF20436">
    <property type="entry name" value="LonB_AAA-LID"/>
    <property type="match status" value="1"/>
</dbReference>
<dbReference type="Pfam" id="PF13654">
    <property type="entry name" value="AAA_32"/>
    <property type="match status" value="1"/>
</dbReference>
<evidence type="ECO:0000313" key="5">
    <source>
        <dbReference type="Proteomes" id="UP000294567"/>
    </source>
</evidence>
<dbReference type="RefSeq" id="WP_132025412.1">
    <property type="nucleotide sequence ID" value="NZ_CP068564.1"/>
</dbReference>
<keyword evidence="2" id="KW-0720">Serine protease</keyword>
<dbReference type="GO" id="GO:0004176">
    <property type="term" value="F:ATP-dependent peptidase activity"/>
    <property type="evidence" value="ECO:0007669"/>
    <property type="project" value="UniProtKB-UniRule"/>
</dbReference>
<dbReference type="SUPFAM" id="SSF52540">
    <property type="entry name" value="P-loop containing nucleoside triphosphate hydrolases"/>
    <property type="match status" value="1"/>
</dbReference>
<dbReference type="OrthoDB" id="9758568at2"/>
<dbReference type="PANTHER" id="PTHR10046">
    <property type="entry name" value="ATP DEPENDENT LON PROTEASE FAMILY MEMBER"/>
    <property type="match status" value="1"/>
</dbReference>
<dbReference type="Gene3D" id="3.40.50.300">
    <property type="entry name" value="P-loop containing nucleotide triphosphate hydrolases"/>
    <property type="match status" value="2"/>
</dbReference>
<dbReference type="InterPro" id="IPR014721">
    <property type="entry name" value="Ribsml_uS5_D2-typ_fold_subgr"/>
</dbReference>
<dbReference type="InterPro" id="IPR041699">
    <property type="entry name" value="AAA_32"/>
</dbReference>
<dbReference type="GO" id="GO:0030163">
    <property type="term" value="P:protein catabolic process"/>
    <property type="evidence" value="ECO:0007669"/>
    <property type="project" value="InterPro"/>
</dbReference>
<feature type="domain" description="Lon proteolytic" evidence="3">
    <location>
        <begin position="564"/>
        <end position="759"/>
    </location>
</feature>
<keyword evidence="2" id="KW-0378">Hydrolase</keyword>
<dbReference type="InterPro" id="IPR020568">
    <property type="entry name" value="Ribosomal_Su5_D2-typ_SF"/>
</dbReference>
<dbReference type="PROSITE" id="PS51786">
    <property type="entry name" value="LON_PROTEOLYTIC"/>
    <property type="match status" value="1"/>
</dbReference>
<dbReference type="PRINTS" id="PR00830">
    <property type="entry name" value="ENDOLAPTASE"/>
</dbReference>
<dbReference type="Pfam" id="PF20437">
    <property type="entry name" value="LonC_helical"/>
    <property type="match status" value="1"/>
</dbReference>
<dbReference type="InterPro" id="IPR027065">
    <property type="entry name" value="Lon_Prtase"/>
</dbReference>
<evidence type="ECO:0000313" key="4">
    <source>
        <dbReference type="EMBL" id="TCS91638.1"/>
    </source>
</evidence>
<dbReference type="EMBL" id="SMAE01000001">
    <property type="protein sequence ID" value="TCS91638.1"/>
    <property type="molecule type" value="Genomic_DNA"/>
</dbReference>
<dbReference type="EC" id="3.4.21.53" evidence="2"/>
<keyword evidence="1 2" id="KW-0645">Protease</keyword>
<keyword evidence="5" id="KW-1185">Reference proteome</keyword>
<dbReference type="Pfam" id="PF05362">
    <property type="entry name" value="Lon_C"/>
    <property type="match status" value="1"/>
</dbReference>
<dbReference type="Gene3D" id="3.30.230.10">
    <property type="match status" value="1"/>
</dbReference>
<evidence type="ECO:0000256" key="1">
    <source>
        <dbReference type="ARBA" id="ARBA00022670"/>
    </source>
</evidence>
<sequence>MAENYLVPLDKLKNRCNPDIFKYDTTEKLSVSRELIGQKRAMEALKYGLSIPKKGYNIFVSGLIGTGRNSYSYLVAKEFASKKVPPKDWCYVYNFKDPKSPKAVSLERGQGKVFKKEIENIIINIEEEIYKALTSKEYENSKNLIYNAYQKKAQDILSELNNMAKEYNFVFKQTERGILSIPLKNGRPITEQELNELSEEEIEELMKLSNQLSQKSFDYINKIKEVEKGLVEAITGLQESKVSQVLTMHMDSLIKKYEDNLSIYEYLKDMKNDIKNNYNMFITEDSKNPIENIFMIGNRKEDFMKRYEVNLFVDNTDKEEAPVIKEMNPTYYNLFGKIEYVNELGGLRTDHTKIRAGSLHEANGGYIIIQVKDILQSSYSWEGLKRALITEKIVVENITGLNVISETLRPEPIPLDVKVIIIGDYMMYQLLYNYDDDFKKLFRIRADFDIEMDRNEENIKKIGSFVAYQCKEEQLKPFDKTALAAIIEQSSRIAEHQEKLTAKFSELVEILYEADEWASKRNGDIITKKDVDKAIKKKRYRNDAYEEKLMELIEKDYILIDIDGEKVGEINGLSVIDSGQYMFGRPSKITVNTYAGKGDIINIEREVEQSGSIYDKGVLILSGYLGEKYAKDNPLSLTASITFEQSYGGIDGDSASSTELYALLSSLSEKPIKQYIAVTGSVNQKGEIQPIGGVNEKIEGFYKVCKLKGLTGKQGVIIPYRNIQNLMLEDEVIEAVEKNLFKIYAVKTIDEGIEILTGEKADTINFLVQQKLEYYSKISKEYE</sequence>
<comment type="catalytic activity">
    <reaction evidence="2">
        <text>Hydrolysis of proteins in presence of ATP.</text>
        <dbReference type="EC" id="3.4.21.53"/>
    </reaction>
</comment>
<dbReference type="GO" id="GO:0005524">
    <property type="term" value="F:ATP binding"/>
    <property type="evidence" value="ECO:0007669"/>
    <property type="project" value="InterPro"/>
</dbReference>
<accession>A0A4R3L0V4</accession>
<evidence type="ECO:0000256" key="2">
    <source>
        <dbReference type="PROSITE-ProRule" id="PRU01122"/>
    </source>
</evidence>
<protein>
    <recommendedName>
        <fullName evidence="2">endopeptidase La</fullName>
        <ecNumber evidence="2">3.4.21.53</ecNumber>
    </recommendedName>
</protein>
<reference evidence="4 5" key="1">
    <citation type="submission" date="2019-03" db="EMBL/GenBank/DDBJ databases">
        <title>Genomic Encyclopedia of Type Strains, Phase IV (KMG-IV): sequencing the most valuable type-strain genomes for metagenomic binning, comparative biology and taxonomic classification.</title>
        <authorList>
            <person name="Goeker M."/>
        </authorList>
    </citation>
    <scope>NUCLEOTIDE SEQUENCE [LARGE SCALE GENOMIC DNA]</scope>
    <source>
        <strain evidence="4 5">DSM 26752</strain>
    </source>
</reference>
<name>A0A4R3L0V4_9FIRM</name>
<evidence type="ECO:0000259" key="3">
    <source>
        <dbReference type="PROSITE" id="PS51786"/>
    </source>
</evidence>
<dbReference type="SUPFAM" id="SSF54211">
    <property type="entry name" value="Ribosomal protein S5 domain 2-like"/>
    <property type="match status" value="1"/>
</dbReference>
<dbReference type="AlphaFoldDB" id="A0A4R3L0V4"/>
<gene>
    <name evidence="4" type="ORF">EDD65_101141</name>
</gene>
<dbReference type="GO" id="GO:0006508">
    <property type="term" value="P:proteolysis"/>
    <property type="evidence" value="ECO:0007669"/>
    <property type="project" value="UniProtKB-KW"/>
</dbReference>
<dbReference type="Gene3D" id="1.10.8.60">
    <property type="match status" value="1"/>
</dbReference>
<dbReference type="InterPro" id="IPR027417">
    <property type="entry name" value="P-loop_NTPase"/>
</dbReference>
<dbReference type="Proteomes" id="UP000294567">
    <property type="component" value="Unassembled WGS sequence"/>
</dbReference>
<dbReference type="InterPro" id="IPR046843">
    <property type="entry name" value="LonB_AAA-LID"/>
</dbReference>
<dbReference type="GO" id="GO:0004252">
    <property type="term" value="F:serine-type endopeptidase activity"/>
    <property type="evidence" value="ECO:0007669"/>
    <property type="project" value="UniProtKB-UniRule"/>
</dbReference>